<dbReference type="PANTHER" id="PTHR43737">
    <property type="entry name" value="BLL7424 PROTEIN"/>
    <property type="match status" value="1"/>
</dbReference>
<dbReference type="KEGG" id="ftj:FTUN_0243"/>
<evidence type="ECO:0000313" key="1">
    <source>
        <dbReference type="EMBL" id="QJW92746.1"/>
    </source>
</evidence>
<sequence length="434" mass="47242">MARKTFCGSLAHAMDRRAFLGGAAAAGATLAADMTALNALAAPDVNKSLKKAQKRVILLWLAGGASQLETWDPKPGAPTGGPFRSIQTDVPGLRISELMPKMATRMKTTCVIRGLNTKNGDHGSAAETIMRGRRDEAALRYPDLGAVVAREMGLPDSKVPDYVTFYTQTEGRGMAPGNAGFLGARYAPMELTTNNYPEHIKRLDGITDRDHIERGQLRDLLGKQFAQGRSSETMNSQTEAYQRVRGIMASEKLFDVSQEPQKVRDRYGPTQFAEQVLIARRLVEAGVPFVRVGRAWWDSHGQNFETHQEMVPELDHVMATLIDDLFERGMLDDVMVLTLSEFGRTPAINASLGRDHFASAWSSTITGCGIKRGSVYGKTDPKGNTVTAEEVDAGSLFATIYSALGLDPNKNYYVGSRPIPLVNPGVEPIKALVG</sequence>
<evidence type="ECO:0000313" key="2">
    <source>
        <dbReference type="Proteomes" id="UP000503447"/>
    </source>
</evidence>
<organism evidence="1 2">
    <name type="scientific">Frigoriglobus tundricola</name>
    <dbReference type="NCBI Taxonomy" id="2774151"/>
    <lineage>
        <taxon>Bacteria</taxon>
        <taxon>Pseudomonadati</taxon>
        <taxon>Planctomycetota</taxon>
        <taxon>Planctomycetia</taxon>
        <taxon>Gemmatales</taxon>
        <taxon>Gemmataceae</taxon>
        <taxon>Frigoriglobus</taxon>
    </lineage>
</organism>
<dbReference type="PROSITE" id="PS51318">
    <property type="entry name" value="TAT"/>
    <property type="match status" value="1"/>
</dbReference>
<dbReference type="SUPFAM" id="SSF53649">
    <property type="entry name" value="Alkaline phosphatase-like"/>
    <property type="match status" value="1"/>
</dbReference>
<name>A0A6M5YHK3_9BACT</name>
<accession>A0A6M5YHK3</accession>
<gene>
    <name evidence="1" type="ORF">FTUN_0243</name>
</gene>
<reference evidence="2" key="1">
    <citation type="submission" date="2020-05" db="EMBL/GenBank/DDBJ databases">
        <title>Frigoriglobus tundricola gen. nov., sp. nov., a psychrotolerant cellulolytic planctomycete of the family Gemmataceae with two divergent copies of 16S rRNA gene.</title>
        <authorList>
            <person name="Kulichevskaya I.S."/>
            <person name="Ivanova A.A."/>
            <person name="Naumoff D.G."/>
            <person name="Beletsky A.V."/>
            <person name="Rijpstra W.I.C."/>
            <person name="Sinninghe Damste J.S."/>
            <person name="Mardanov A.V."/>
            <person name="Ravin N.V."/>
            <person name="Dedysh S.N."/>
        </authorList>
    </citation>
    <scope>NUCLEOTIDE SEQUENCE [LARGE SCALE GENOMIC DNA]</scope>
    <source>
        <strain evidence="2">PL17</strain>
    </source>
</reference>
<dbReference type="PANTHER" id="PTHR43737:SF1">
    <property type="entry name" value="DUF1501 DOMAIN-CONTAINING PROTEIN"/>
    <property type="match status" value="1"/>
</dbReference>
<keyword evidence="2" id="KW-1185">Reference proteome</keyword>
<proteinExistence type="predicted"/>
<dbReference type="RefSeq" id="WP_171469090.1">
    <property type="nucleotide sequence ID" value="NZ_CP053452.2"/>
</dbReference>
<dbReference type="AlphaFoldDB" id="A0A6M5YHK3"/>
<protein>
    <submittedName>
        <fullName evidence="1">Uncharacterized DUF1501 protein, type 2</fullName>
    </submittedName>
</protein>
<dbReference type="InterPro" id="IPR010869">
    <property type="entry name" value="DUF1501"/>
</dbReference>
<dbReference type="InterPro" id="IPR006311">
    <property type="entry name" value="TAT_signal"/>
</dbReference>
<dbReference type="InterPro" id="IPR017850">
    <property type="entry name" value="Alkaline_phosphatase_core_sf"/>
</dbReference>
<dbReference type="EMBL" id="CP053452">
    <property type="protein sequence ID" value="QJW92746.1"/>
    <property type="molecule type" value="Genomic_DNA"/>
</dbReference>
<dbReference type="Proteomes" id="UP000503447">
    <property type="component" value="Chromosome"/>
</dbReference>
<dbReference type="Pfam" id="PF07394">
    <property type="entry name" value="DUF1501"/>
    <property type="match status" value="1"/>
</dbReference>